<gene>
    <name evidence="1" type="ORF">LX32DRAFT_636625</name>
</gene>
<dbReference type="Proteomes" id="UP001232148">
    <property type="component" value="Unassembled WGS sequence"/>
</dbReference>
<evidence type="ECO:0000313" key="1">
    <source>
        <dbReference type="EMBL" id="KAK2032033.1"/>
    </source>
</evidence>
<reference evidence="1" key="1">
    <citation type="submission" date="2021-06" db="EMBL/GenBank/DDBJ databases">
        <title>Comparative genomics, transcriptomics and evolutionary studies reveal genomic signatures of adaptation to plant cell wall in hemibiotrophic fungi.</title>
        <authorList>
            <consortium name="DOE Joint Genome Institute"/>
            <person name="Baroncelli R."/>
            <person name="Diaz J.F."/>
            <person name="Benocci T."/>
            <person name="Peng M."/>
            <person name="Battaglia E."/>
            <person name="Haridas S."/>
            <person name="Andreopoulos W."/>
            <person name="Labutti K."/>
            <person name="Pangilinan J."/>
            <person name="Floch G.L."/>
            <person name="Makela M.R."/>
            <person name="Henrissat B."/>
            <person name="Grigoriev I.V."/>
            <person name="Crouch J.A."/>
            <person name="De Vries R.P."/>
            <person name="Sukno S.A."/>
            <person name="Thon M.R."/>
        </authorList>
    </citation>
    <scope>NUCLEOTIDE SEQUENCE</scope>
    <source>
        <strain evidence="1">MAFF235873</strain>
    </source>
</reference>
<proteinExistence type="predicted"/>
<organism evidence="1 2">
    <name type="scientific">Colletotrichum zoysiae</name>
    <dbReference type="NCBI Taxonomy" id="1216348"/>
    <lineage>
        <taxon>Eukaryota</taxon>
        <taxon>Fungi</taxon>
        <taxon>Dikarya</taxon>
        <taxon>Ascomycota</taxon>
        <taxon>Pezizomycotina</taxon>
        <taxon>Sordariomycetes</taxon>
        <taxon>Hypocreomycetidae</taxon>
        <taxon>Glomerellales</taxon>
        <taxon>Glomerellaceae</taxon>
        <taxon>Colletotrichum</taxon>
        <taxon>Colletotrichum graminicola species complex</taxon>
    </lineage>
</organism>
<comment type="caution">
    <text evidence="1">The sequence shown here is derived from an EMBL/GenBank/DDBJ whole genome shotgun (WGS) entry which is preliminary data.</text>
</comment>
<accession>A0AAD9HNA1</accession>
<dbReference type="EMBL" id="MU842834">
    <property type="protein sequence ID" value="KAK2032033.1"/>
    <property type="molecule type" value="Genomic_DNA"/>
</dbReference>
<protein>
    <submittedName>
        <fullName evidence="1">Uncharacterized protein</fullName>
    </submittedName>
</protein>
<evidence type="ECO:0000313" key="2">
    <source>
        <dbReference type="Proteomes" id="UP001232148"/>
    </source>
</evidence>
<keyword evidence="2" id="KW-1185">Reference proteome</keyword>
<sequence>MTCLSSIDFLTAWLAQDAFAQLDNSMLVRKTSTDHYYQWLMVESSPVWYPVESFPAAELVQCLFPRFGDCPSSGNDVISNPVACFPV</sequence>
<dbReference type="AlphaFoldDB" id="A0AAD9HNA1"/>
<name>A0AAD9HNA1_9PEZI</name>